<evidence type="ECO:0000256" key="6">
    <source>
        <dbReference type="ARBA" id="ARBA00022692"/>
    </source>
</evidence>
<dbReference type="PANTHER" id="PTHR38779:SF2">
    <property type="entry name" value="TYPE II SECRETION SYSTEM PROTEIN I-RELATED"/>
    <property type="match status" value="1"/>
</dbReference>
<dbReference type="GO" id="GO:0015628">
    <property type="term" value="P:protein secretion by the type II secretion system"/>
    <property type="evidence" value="ECO:0007669"/>
    <property type="project" value="InterPro"/>
</dbReference>
<feature type="transmembrane region" description="Helical" evidence="9">
    <location>
        <begin position="25"/>
        <end position="48"/>
    </location>
</feature>
<proteinExistence type="inferred from homology"/>
<evidence type="ECO:0000256" key="4">
    <source>
        <dbReference type="ARBA" id="ARBA00022481"/>
    </source>
</evidence>
<dbReference type="Pfam" id="PF22150">
    <property type="entry name" value="Tt1218-like"/>
    <property type="match status" value="1"/>
</dbReference>
<keyword evidence="8 9" id="KW-0472">Membrane</keyword>
<dbReference type="InterPro" id="IPR054402">
    <property type="entry name" value="Tt1218-like_dom"/>
</dbReference>
<keyword evidence="6 9" id="KW-0812">Transmembrane</keyword>
<evidence type="ECO:0000256" key="9">
    <source>
        <dbReference type="SAM" id="Phobius"/>
    </source>
</evidence>
<evidence type="ECO:0000256" key="7">
    <source>
        <dbReference type="ARBA" id="ARBA00022989"/>
    </source>
</evidence>
<name>B8GQS2_THISH</name>
<dbReference type="Proteomes" id="UP000002383">
    <property type="component" value="Chromosome"/>
</dbReference>
<dbReference type="KEGG" id="tgr:Tgr7_3228"/>
<comment type="similarity">
    <text evidence="2">Belongs to the GSP I family.</text>
</comment>
<organism evidence="11 12">
    <name type="scientific">Thioalkalivibrio sulfidiphilus (strain HL-EbGR7)</name>
    <dbReference type="NCBI Taxonomy" id="396588"/>
    <lineage>
        <taxon>Bacteria</taxon>
        <taxon>Pseudomonadati</taxon>
        <taxon>Pseudomonadota</taxon>
        <taxon>Gammaproteobacteria</taxon>
        <taxon>Chromatiales</taxon>
        <taxon>Ectothiorhodospiraceae</taxon>
        <taxon>Thioalkalivibrio</taxon>
    </lineage>
</organism>
<evidence type="ECO:0000256" key="2">
    <source>
        <dbReference type="ARBA" id="ARBA00008358"/>
    </source>
</evidence>
<keyword evidence="4" id="KW-0488">Methylation</keyword>
<dbReference type="eggNOG" id="COG4967">
    <property type="taxonomic scope" value="Bacteria"/>
</dbReference>
<dbReference type="InterPro" id="IPR012902">
    <property type="entry name" value="N_methyl_site"/>
</dbReference>
<dbReference type="AlphaFoldDB" id="B8GQS2"/>
<keyword evidence="12" id="KW-1185">Reference proteome</keyword>
<evidence type="ECO:0000313" key="12">
    <source>
        <dbReference type="Proteomes" id="UP000002383"/>
    </source>
</evidence>
<sequence length="170" mass="18643">MSESKSHCLHNPQAMMRSMSRSQRGFTLVEVLIAVLVLAIGLLGLAGLQASSLRFNNDAQLRTQATLLAYDMVDRMRANRAQAADYDTGGFNSANCGDTSGGSMAAQDTTDWLAQLDCLLPRGEGSIAVVITPNAVPAYNEIDVTIVVRWDEDRDGVPDNYRQFQFRTRL</sequence>
<keyword evidence="7 9" id="KW-1133">Transmembrane helix</keyword>
<dbReference type="STRING" id="396588.Tgr7_3228"/>
<protein>
    <submittedName>
        <fullName evidence="11">Tfp pilus assembly protein PilV-like protein</fullName>
    </submittedName>
</protein>
<feature type="domain" description="Type IV pilin Tt1218-like" evidence="10">
    <location>
        <begin position="48"/>
        <end position="103"/>
    </location>
</feature>
<dbReference type="RefSeq" id="WP_012639758.1">
    <property type="nucleotide sequence ID" value="NC_011901.1"/>
</dbReference>
<accession>B8GQS2</accession>
<evidence type="ECO:0000256" key="8">
    <source>
        <dbReference type="ARBA" id="ARBA00023136"/>
    </source>
</evidence>
<evidence type="ECO:0000259" key="10">
    <source>
        <dbReference type="Pfam" id="PF22150"/>
    </source>
</evidence>
<dbReference type="GO" id="GO:0015627">
    <property type="term" value="C:type II protein secretion system complex"/>
    <property type="evidence" value="ECO:0007669"/>
    <property type="project" value="InterPro"/>
</dbReference>
<comment type="subcellular location">
    <subcellularLocation>
        <location evidence="1">Cell inner membrane</location>
        <topology evidence="1">Single-pass membrane protein</topology>
    </subcellularLocation>
</comment>
<dbReference type="HOGENOM" id="CLU_103234_3_0_6"/>
<dbReference type="Pfam" id="PF07963">
    <property type="entry name" value="N_methyl"/>
    <property type="match status" value="1"/>
</dbReference>
<evidence type="ECO:0000256" key="1">
    <source>
        <dbReference type="ARBA" id="ARBA00004377"/>
    </source>
</evidence>
<keyword evidence="3" id="KW-1003">Cell membrane</keyword>
<dbReference type="PANTHER" id="PTHR38779">
    <property type="entry name" value="TYPE II SECRETION SYSTEM PROTEIN I-RELATED"/>
    <property type="match status" value="1"/>
</dbReference>
<evidence type="ECO:0000256" key="5">
    <source>
        <dbReference type="ARBA" id="ARBA00022519"/>
    </source>
</evidence>
<dbReference type="NCBIfam" id="TIGR02532">
    <property type="entry name" value="IV_pilin_GFxxxE"/>
    <property type="match status" value="1"/>
</dbReference>
<reference evidence="11 12" key="1">
    <citation type="journal article" date="2011" name="Stand. Genomic Sci.">
        <title>Complete genome sequence of 'Thioalkalivibrio sulfidophilus' HL-EbGr7.</title>
        <authorList>
            <person name="Muyzer G."/>
            <person name="Sorokin D.Y."/>
            <person name="Mavromatis K."/>
            <person name="Lapidus A."/>
            <person name="Clum A."/>
            <person name="Ivanova N."/>
            <person name="Pati A."/>
            <person name="d'Haeseleer P."/>
            <person name="Woyke T."/>
            <person name="Kyrpides N.C."/>
        </authorList>
    </citation>
    <scope>NUCLEOTIDE SEQUENCE [LARGE SCALE GENOMIC DNA]</scope>
    <source>
        <strain evidence="11 12">HL-EbGR7</strain>
    </source>
</reference>
<evidence type="ECO:0000256" key="3">
    <source>
        <dbReference type="ARBA" id="ARBA00022475"/>
    </source>
</evidence>
<dbReference type="EMBL" id="CP001339">
    <property type="protein sequence ID" value="ACL74296.1"/>
    <property type="molecule type" value="Genomic_DNA"/>
</dbReference>
<dbReference type="GO" id="GO:0005886">
    <property type="term" value="C:plasma membrane"/>
    <property type="evidence" value="ECO:0007669"/>
    <property type="project" value="UniProtKB-SubCell"/>
</dbReference>
<keyword evidence="5" id="KW-0997">Cell inner membrane</keyword>
<gene>
    <name evidence="11" type="ordered locus">Tgr7_3228</name>
</gene>
<dbReference type="InterPro" id="IPR013362">
    <property type="entry name" value="Pilus_4_PilV"/>
</dbReference>
<dbReference type="InterPro" id="IPR010052">
    <property type="entry name" value="T2SS_protein-GspI"/>
</dbReference>
<dbReference type="NCBIfam" id="TIGR02523">
    <property type="entry name" value="type_IV_pilV"/>
    <property type="match status" value="1"/>
</dbReference>
<evidence type="ECO:0000313" key="11">
    <source>
        <dbReference type="EMBL" id="ACL74296.1"/>
    </source>
</evidence>